<accession>A0A0D2KNG8</accession>
<evidence type="ECO:0000313" key="2">
    <source>
        <dbReference type="Proteomes" id="UP000054498"/>
    </source>
</evidence>
<keyword evidence="2" id="KW-1185">Reference proteome</keyword>
<dbReference type="STRING" id="145388.A0A0D2KNG8"/>
<dbReference type="KEGG" id="mng:MNEG_10801"/>
<dbReference type="AlphaFoldDB" id="A0A0D2KNG8"/>
<organism evidence="1 2">
    <name type="scientific">Monoraphidium neglectum</name>
    <dbReference type="NCBI Taxonomy" id="145388"/>
    <lineage>
        <taxon>Eukaryota</taxon>
        <taxon>Viridiplantae</taxon>
        <taxon>Chlorophyta</taxon>
        <taxon>core chlorophytes</taxon>
        <taxon>Chlorophyceae</taxon>
        <taxon>CS clade</taxon>
        <taxon>Sphaeropleales</taxon>
        <taxon>Selenastraceae</taxon>
        <taxon>Monoraphidium</taxon>
    </lineage>
</organism>
<protein>
    <submittedName>
        <fullName evidence="1">Uncharacterized protein</fullName>
    </submittedName>
</protein>
<name>A0A0D2KNG8_9CHLO</name>
<evidence type="ECO:0000313" key="1">
    <source>
        <dbReference type="EMBL" id="KIY97163.1"/>
    </source>
</evidence>
<sequence>MRHIDGGAQPPPAAHIAHRVSAAPQITIDNTSDASCSTIRVAGPGQSDCLILLVNGLFSEGFKVLSSNYNNNDGMVEFTMRVVADGDKQLTDGQVNEVTELIERLVSSSSMSVRPAIYGMVAERELERMASAPSGASMSDALDLERKATEMAVAAARFAAAERKVHSAAKKDDATKLASAEQARSEAASILERTIAAIEAMITSRRIIRPAAPTEEPVSAADMLKQQMLSQTPASAAQQVGTGPGAGSGYEVLLQGFGWESHKRQ</sequence>
<dbReference type="Proteomes" id="UP000054498">
    <property type="component" value="Unassembled WGS sequence"/>
</dbReference>
<gene>
    <name evidence="1" type="ORF">MNEG_10801</name>
</gene>
<proteinExistence type="predicted"/>
<dbReference type="RefSeq" id="XP_013896183.1">
    <property type="nucleotide sequence ID" value="XM_014040729.1"/>
</dbReference>
<dbReference type="GeneID" id="25728000"/>
<dbReference type="EMBL" id="KK102684">
    <property type="protein sequence ID" value="KIY97163.1"/>
    <property type="molecule type" value="Genomic_DNA"/>
</dbReference>
<reference evidence="1 2" key="1">
    <citation type="journal article" date="2013" name="BMC Genomics">
        <title>Reconstruction of the lipid metabolism for the microalga Monoraphidium neglectum from its genome sequence reveals characteristics suitable for biofuel production.</title>
        <authorList>
            <person name="Bogen C."/>
            <person name="Al-Dilaimi A."/>
            <person name="Albersmeier A."/>
            <person name="Wichmann J."/>
            <person name="Grundmann M."/>
            <person name="Rupp O."/>
            <person name="Lauersen K.J."/>
            <person name="Blifernez-Klassen O."/>
            <person name="Kalinowski J."/>
            <person name="Goesmann A."/>
            <person name="Mussgnug J.H."/>
            <person name="Kruse O."/>
        </authorList>
    </citation>
    <scope>NUCLEOTIDE SEQUENCE [LARGE SCALE GENOMIC DNA]</scope>
    <source>
        <strain evidence="1 2">SAG 48.87</strain>
    </source>
</reference>